<keyword evidence="6" id="KW-1185">Reference proteome</keyword>
<organism evidence="5 6">
    <name type="scientific">Algimonas porphyrae</name>
    <dbReference type="NCBI Taxonomy" id="1128113"/>
    <lineage>
        <taxon>Bacteria</taxon>
        <taxon>Pseudomonadati</taxon>
        <taxon>Pseudomonadota</taxon>
        <taxon>Alphaproteobacteria</taxon>
        <taxon>Maricaulales</taxon>
        <taxon>Robiginitomaculaceae</taxon>
        <taxon>Algimonas</taxon>
    </lineage>
</organism>
<keyword evidence="2" id="KW-0238">DNA-binding</keyword>
<sequence>MIDPPSFRDRPGSIRTHHFPSPFGNWTVSDGDAPIDLVGDVVSLWESKGFVGNSYERMVPRGHLDLIFNLAGPQALYPDGSMDHPQIFTRAWLSGLFDRPIHVGPAYRAEIHGTHLVGVSLTPVAARRLFGLDPRELRNTVIPADDLFGGAAQSIWHRIGEAKQTAARFDIICGFLRGCRMRSIRPMPFSALWAVGATIATGGQIRVGDLCDELSVSRKHLSTLVGNATGMTPKGFSRLQRFRRAMSALEHAKGLDFADVALDLGFSDQSHFINDFRAFSGESPLRFIAARSSDGESILFD</sequence>
<dbReference type="PANTHER" id="PTHR46796">
    <property type="entry name" value="HTH-TYPE TRANSCRIPTIONAL ACTIVATOR RHAS-RELATED"/>
    <property type="match status" value="1"/>
</dbReference>
<evidence type="ECO:0000256" key="3">
    <source>
        <dbReference type="ARBA" id="ARBA00023163"/>
    </source>
</evidence>
<keyword evidence="3" id="KW-0804">Transcription</keyword>
<gene>
    <name evidence="5" type="ORF">GCM10007854_15220</name>
</gene>
<reference evidence="5" key="1">
    <citation type="journal article" date="2014" name="Int. J. Syst. Evol. Microbiol.">
        <title>Complete genome of a new Firmicutes species belonging to the dominant human colonic microbiota ('Ruminococcus bicirculans') reveals two chromosomes and a selective capacity to utilize plant glucans.</title>
        <authorList>
            <consortium name="NISC Comparative Sequencing Program"/>
            <person name="Wegmann U."/>
            <person name="Louis P."/>
            <person name="Goesmann A."/>
            <person name="Henrissat B."/>
            <person name="Duncan S.H."/>
            <person name="Flint H.J."/>
        </authorList>
    </citation>
    <scope>NUCLEOTIDE SEQUENCE</scope>
    <source>
        <strain evidence="5">NBRC 108216</strain>
    </source>
</reference>
<feature type="domain" description="HTH araC/xylS-type" evidence="4">
    <location>
        <begin position="189"/>
        <end position="290"/>
    </location>
</feature>
<comment type="caution">
    <text evidence="5">The sequence shown here is derived from an EMBL/GenBank/DDBJ whole genome shotgun (WGS) entry which is preliminary data.</text>
</comment>
<reference evidence="5" key="2">
    <citation type="submission" date="2023-01" db="EMBL/GenBank/DDBJ databases">
        <title>Draft genome sequence of Algimonas porphyrae strain NBRC 108216.</title>
        <authorList>
            <person name="Sun Q."/>
            <person name="Mori K."/>
        </authorList>
    </citation>
    <scope>NUCLEOTIDE SEQUENCE</scope>
    <source>
        <strain evidence="5">NBRC 108216</strain>
    </source>
</reference>
<dbReference type="SMART" id="SM00342">
    <property type="entry name" value="HTH_ARAC"/>
    <property type="match status" value="1"/>
</dbReference>
<accession>A0ABQ5V0T3</accession>
<dbReference type="EMBL" id="BSNJ01000003">
    <property type="protein sequence ID" value="GLQ20567.1"/>
    <property type="molecule type" value="Genomic_DNA"/>
</dbReference>
<dbReference type="Pfam" id="PF12833">
    <property type="entry name" value="HTH_18"/>
    <property type="match status" value="1"/>
</dbReference>
<evidence type="ECO:0000313" key="5">
    <source>
        <dbReference type="EMBL" id="GLQ20567.1"/>
    </source>
</evidence>
<dbReference type="PROSITE" id="PS01124">
    <property type="entry name" value="HTH_ARAC_FAMILY_2"/>
    <property type="match status" value="1"/>
</dbReference>
<dbReference type="InterPro" id="IPR009057">
    <property type="entry name" value="Homeodomain-like_sf"/>
</dbReference>
<protein>
    <recommendedName>
        <fullName evidence="4">HTH araC/xylS-type domain-containing protein</fullName>
    </recommendedName>
</protein>
<keyword evidence="1" id="KW-0805">Transcription regulation</keyword>
<dbReference type="Proteomes" id="UP001161390">
    <property type="component" value="Unassembled WGS sequence"/>
</dbReference>
<evidence type="ECO:0000259" key="4">
    <source>
        <dbReference type="PROSITE" id="PS01124"/>
    </source>
</evidence>
<dbReference type="PROSITE" id="PS00041">
    <property type="entry name" value="HTH_ARAC_FAMILY_1"/>
    <property type="match status" value="1"/>
</dbReference>
<evidence type="ECO:0000256" key="2">
    <source>
        <dbReference type="ARBA" id="ARBA00023125"/>
    </source>
</evidence>
<dbReference type="InterPro" id="IPR050204">
    <property type="entry name" value="AraC_XylS_family_regulators"/>
</dbReference>
<dbReference type="RefSeq" id="WP_284371282.1">
    <property type="nucleotide sequence ID" value="NZ_BSNJ01000003.1"/>
</dbReference>
<dbReference type="SUPFAM" id="SSF46689">
    <property type="entry name" value="Homeodomain-like"/>
    <property type="match status" value="1"/>
</dbReference>
<dbReference type="InterPro" id="IPR018062">
    <property type="entry name" value="HTH_AraC-typ_CS"/>
</dbReference>
<name>A0ABQ5V0T3_9PROT</name>
<dbReference type="InterPro" id="IPR018060">
    <property type="entry name" value="HTH_AraC"/>
</dbReference>
<dbReference type="Gene3D" id="1.10.10.60">
    <property type="entry name" value="Homeodomain-like"/>
    <property type="match status" value="1"/>
</dbReference>
<evidence type="ECO:0000313" key="6">
    <source>
        <dbReference type="Proteomes" id="UP001161390"/>
    </source>
</evidence>
<evidence type="ECO:0000256" key="1">
    <source>
        <dbReference type="ARBA" id="ARBA00023015"/>
    </source>
</evidence>
<proteinExistence type="predicted"/>